<gene>
    <name evidence="1" type="ORF">BDW59DRAFT_482</name>
</gene>
<sequence length="150" mass="17148">MATVRASEVRGAAVGRIENRRARATERVHFRLCTMSRVQDLEHRNPSHVIVLLALGVGTSHLPLGSPPVCFRLQSPFLRLARFLPMVCYRRRTSGSGWDRDAVYRLLTWKESRHSTVGETAPERRISSIHVKWATNTILARCQRTPSRNY</sequence>
<proteinExistence type="predicted"/>
<dbReference type="Proteomes" id="UP001610335">
    <property type="component" value="Unassembled WGS sequence"/>
</dbReference>
<name>A0ABR4J4Z1_9EURO</name>
<reference evidence="1 2" key="1">
    <citation type="submission" date="2024-07" db="EMBL/GenBank/DDBJ databases">
        <title>Section-level genome sequencing and comparative genomics of Aspergillus sections Usti and Cavernicolus.</title>
        <authorList>
            <consortium name="Lawrence Berkeley National Laboratory"/>
            <person name="Nybo J.L."/>
            <person name="Vesth T.C."/>
            <person name="Theobald S."/>
            <person name="Frisvad J.C."/>
            <person name="Larsen T.O."/>
            <person name="Kjaerboelling I."/>
            <person name="Rothschild-Mancinelli K."/>
            <person name="Lyhne E.K."/>
            <person name="Kogle M.E."/>
            <person name="Barry K."/>
            <person name="Clum A."/>
            <person name="Na H."/>
            <person name="Ledsgaard L."/>
            <person name="Lin J."/>
            <person name="Lipzen A."/>
            <person name="Kuo A."/>
            <person name="Riley R."/>
            <person name="Mondo S."/>
            <person name="LaButti K."/>
            <person name="Haridas S."/>
            <person name="Pangalinan J."/>
            <person name="Salamov A.A."/>
            <person name="Simmons B.A."/>
            <person name="Magnuson J.K."/>
            <person name="Chen J."/>
            <person name="Drula E."/>
            <person name="Henrissat B."/>
            <person name="Wiebenga A."/>
            <person name="Lubbers R.J."/>
            <person name="Gomes A.C."/>
            <person name="Makela M.R."/>
            <person name="Stajich J."/>
            <person name="Grigoriev I.V."/>
            <person name="Mortensen U.H."/>
            <person name="De vries R.P."/>
            <person name="Baker S.E."/>
            <person name="Andersen M.R."/>
        </authorList>
    </citation>
    <scope>NUCLEOTIDE SEQUENCE [LARGE SCALE GENOMIC DNA]</scope>
    <source>
        <strain evidence="1 2">CBS 600.67</strain>
    </source>
</reference>
<accession>A0ABR4J4Z1</accession>
<dbReference type="EMBL" id="JBFXLS010000001">
    <property type="protein sequence ID" value="KAL2834872.1"/>
    <property type="molecule type" value="Genomic_DNA"/>
</dbReference>
<keyword evidence="2" id="KW-1185">Reference proteome</keyword>
<comment type="caution">
    <text evidence="1">The sequence shown here is derived from an EMBL/GenBank/DDBJ whole genome shotgun (WGS) entry which is preliminary data.</text>
</comment>
<protein>
    <submittedName>
        <fullName evidence="1">Uncharacterized protein</fullName>
    </submittedName>
</protein>
<evidence type="ECO:0000313" key="1">
    <source>
        <dbReference type="EMBL" id="KAL2834872.1"/>
    </source>
</evidence>
<evidence type="ECO:0000313" key="2">
    <source>
        <dbReference type="Proteomes" id="UP001610335"/>
    </source>
</evidence>
<organism evidence="1 2">
    <name type="scientific">Aspergillus cavernicola</name>
    <dbReference type="NCBI Taxonomy" id="176166"/>
    <lineage>
        <taxon>Eukaryota</taxon>
        <taxon>Fungi</taxon>
        <taxon>Dikarya</taxon>
        <taxon>Ascomycota</taxon>
        <taxon>Pezizomycotina</taxon>
        <taxon>Eurotiomycetes</taxon>
        <taxon>Eurotiomycetidae</taxon>
        <taxon>Eurotiales</taxon>
        <taxon>Aspergillaceae</taxon>
        <taxon>Aspergillus</taxon>
        <taxon>Aspergillus subgen. Nidulantes</taxon>
    </lineage>
</organism>